<name>A0A0G1PBJ9_9BACT</name>
<dbReference type="AlphaFoldDB" id="A0A0G1PBJ9"/>
<evidence type="ECO:0000313" key="3">
    <source>
        <dbReference type="Proteomes" id="UP000034264"/>
    </source>
</evidence>
<proteinExistence type="predicted"/>
<evidence type="ECO:0000256" key="1">
    <source>
        <dbReference type="SAM" id="MobiDB-lite"/>
    </source>
</evidence>
<sequence>MDWGEKVRENLQKRRAVLERALVEAKQAQKDAPSAMESASNTTRSEMEKLVTALEVSETTPLGQKLRLQDARSGSL</sequence>
<comment type="caution">
    <text evidence="2">The sequence shown here is derived from an EMBL/GenBank/DDBJ whole genome shotgun (WGS) entry which is preliminary data.</text>
</comment>
<protein>
    <submittedName>
        <fullName evidence="2">Uncharacterized protein</fullName>
    </submittedName>
</protein>
<accession>A0A0G1PBJ9</accession>
<dbReference type="Proteomes" id="UP000034264">
    <property type="component" value="Unassembled WGS sequence"/>
</dbReference>
<reference evidence="2 3" key="1">
    <citation type="journal article" date="2015" name="Nature">
        <title>rRNA introns, odd ribosomes, and small enigmatic genomes across a large radiation of phyla.</title>
        <authorList>
            <person name="Brown C.T."/>
            <person name="Hug L.A."/>
            <person name="Thomas B.C."/>
            <person name="Sharon I."/>
            <person name="Castelle C.J."/>
            <person name="Singh A."/>
            <person name="Wilkins M.J."/>
            <person name="Williams K.H."/>
            <person name="Banfield J.F."/>
        </authorList>
    </citation>
    <scope>NUCLEOTIDE SEQUENCE [LARGE SCALE GENOMIC DNA]</scope>
</reference>
<organism evidence="2 3">
    <name type="scientific">Candidatus Amesbacteria bacterium GW2011_GWC2_45_19</name>
    <dbReference type="NCBI Taxonomy" id="1618366"/>
    <lineage>
        <taxon>Bacteria</taxon>
        <taxon>Candidatus Amesiibacteriota</taxon>
    </lineage>
</organism>
<evidence type="ECO:0000313" key="2">
    <source>
        <dbReference type="EMBL" id="KKU02783.1"/>
    </source>
</evidence>
<feature type="region of interest" description="Disordered" evidence="1">
    <location>
        <begin position="26"/>
        <end position="46"/>
    </location>
</feature>
<dbReference type="EMBL" id="LCKS01000007">
    <property type="protein sequence ID" value="KKU02783.1"/>
    <property type="molecule type" value="Genomic_DNA"/>
</dbReference>
<gene>
    <name evidence="2" type="ORF">UX05_C0007G0012</name>
</gene>